<dbReference type="Proteomes" id="UP000003157">
    <property type="component" value="Unassembled WGS sequence"/>
</dbReference>
<comment type="caution">
    <text evidence="2">The sequence shown here is derived from an EMBL/GenBank/DDBJ whole genome shotgun (WGS) entry which is preliminary data.</text>
</comment>
<protein>
    <recommendedName>
        <fullName evidence="1">Peptidase C39-like domain-containing protein</fullName>
    </recommendedName>
</protein>
<reference evidence="2 3" key="1">
    <citation type="submission" date="2010-12" db="EMBL/GenBank/DDBJ databases">
        <title>The Genome Sequence of Coprobacillus sp. strain 29_1.</title>
        <authorList>
            <consortium name="The Broad Institute Genome Sequencing Platform"/>
            <person name="Earl A."/>
            <person name="Ward D."/>
            <person name="Feldgarden M."/>
            <person name="Gevers D."/>
            <person name="Daigneault M."/>
            <person name="Sibley C.D."/>
            <person name="White A."/>
            <person name="Strauss J."/>
            <person name="Allen-Vercoe E."/>
            <person name="Young S.K."/>
            <person name="Zeng Q."/>
            <person name="Gargeya S."/>
            <person name="Fitzgerald M."/>
            <person name="Haas B."/>
            <person name="Abouelleil A."/>
            <person name="Alvarado L."/>
            <person name="Arachchi H.M."/>
            <person name="Berlin A."/>
            <person name="Brown A."/>
            <person name="Chapman S.B."/>
            <person name="Chen Z."/>
            <person name="Dunbar C."/>
            <person name="Freedman E."/>
            <person name="Gearin G."/>
            <person name="Gellesch M."/>
            <person name="Goldberg J."/>
            <person name="Griggs A."/>
            <person name="Gujja S."/>
            <person name="Heilman E."/>
            <person name="Heiman D."/>
            <person name="Howarth C."/>
            <person name="Larson L."/>
            <person name="Lui A."/>
            <person name="MacDonald P.J.P."/>
            <person name="Mehta T."/>
            <person name="Montmayeur A."/>
            <person name="Murphy C."/>
            <person name="Neiman D."/>
            <person name="Pearson M."/>
            <person name="Priest M."/>
            <person name="Roberts A."/>
            <person name="Saif S."/>
            <person name="Shea T."/>
            <person name="Shenoy N."/>
            <person name="Sisk P."/>
            <person name="Stolte C."/>
            <person name="Sykes S."/>
            <person name="White J."/>
            <person name="Yandava C."/>
            <person name="Nusbaum C."/>
            <person name="Birren B."/>
        </authorList>
    </citation>
    <scope>NUCLEOTIDE SEQUENCE [LARGE SCALE GENOMIC DNA]</scope>
    <source>
        <strain evidence="2 3">29_1</strain>
    </source>
</reference>
<dbReference type="Pfam" id="PF13529">
    <property type="entry name" value="Peptidase_C39_2"/>
    <property type="match status" value="1"/>
</dbReference>
<dbReference type="STRING" id="100884.GCA_000269565_03451"/>
<evidence type="ECO:0000259" key="1">
    <source>
        <dbReference type="Pfam" id="PF13529"/>
    </source>
</evidence>
<dbReference type="HOGENOM" id="CLU_110736_0_0_9"/>
<name>E7GA18_9FIRM</name>
<dbReference type="InterPro" id="IPR038765">
    <property type="entry name" value="Papain-like_cys_pep_sf"/>
</dbReference>
<dbReference type="InterPro" id="IPR039564">
    <property type="entry name" value="Peptidase_C39-like"/>
</dbReference>
<evidence type="ECO:0000313" key="3">
    <source>
        <dbReference type="Proteomes" id="UP000003157"/>
    </source>
</evidence>
<sequence>MAILGTIIIFIVSICLLLLPKTKSEDSSQISNYPDSYMVKTNNYFDYQPGLECAAFSSAYLLRYYGQEAEGLKLFETFPGKLSGGGVRPDGVTEFFKSQGYQAEYIVNGTIDGLKSEIAKGAPVIVFIHIEEPYDNPHATHYVPIVGYDKDYFYFAESLDYLANCKDQSGLIYNRKTEIAKFKKLWDHIDSIWDFPYFIITP</sequence>
<keyword evidence="3" id="KW-1185">Reference proteome</keyword>
<dbReference type="AlphaFoldDB" id="E7GA18"/>
<dbReference type="Gene3D" id="3.90.70.10">
    <property type="entry name" value="Cysteine proteinases"/>
    <property type="match status" value="1"/>
</dbReference>
<gene>
    <name evidence="2" type="ORF">HMPREF9488_01608</name>
</gene>
<evidence type="ECO:0000313" key="2">
    <source>
        <dbReference type="EMBL" id="EFW05026.1"/>
    </source>
</evidence>
<dbReference type="eggNOG" id="COG3271">
    <property type="taxonomic scope" value="Bacteria"/>
</dbReference>
<organism evidence="2 3">
    <name type="scientific">Coprobacillus cateniformis</name>
    <dbReference type="NCBI Taxonomy" id="100884"/>
    <lineage>
        <taxon>Bacteria</taxon>
        <taxon>Bacillati</taxon>
        <taxon>Bacillota</taxon>
        <taxon>Erysipelotrichia</taxon>
        <taxon>Erysipelotrichales</taxon>
        <taxon>Coprobacillaceae</taxon>
        <taxon>Coprobacillus</taxon>
    </lineage>
</organism>
<dbReference type="SUPFAM" id="SSF54001">
    <property type="entry name" value="Cysteine proteinases"/>
    <property type="match status" value="1"/>
</dbReference>
<accession>E7GA18</accession>
<feature type="domain" description="Peptidase C39-like" evidence="1">
    <location>
        <begin position="81"/>
        <end position="156"/>
    </location>
</feature>
<dbReference type="EMBL" id="ADKX01000030">
    <property type="protein sequence ID" value="EFW05026.1"/>
    <property type="molecule type" value="Genomic_DNA"/>
</dbReference>
<proteinExistence type="predicted"/>